<feature type="domain" description="DUF2314" evidence="2">
    <location>
        <begin position="149"/>
        <end position="281"/>
    </location>
</feature>
<keyword evidence="1" id="KW-0040">ANK repeat</keyword>
<keyword evidence="4" id="KW-1185">Reference proteome</keyword>
<dbReference type="RefSeq" id="WP_341843636.1">
    <property type="nucleotide sequence ID" value="NZ_CP149792.1"/>
</dbReference>
<evidence type="ECO:0000259" key="2">
    <source>
        <dbReference type="Pfam" id="PF10077"/>
    </source>
</evidence>
<name>A0ABZ2ZEA8_9BACT</name>
<dbReference type="InterPro" id="IPR002110">
    <property type="entry name" value="Ankyrin_rpt"/>
</dbReference>
<reference evidence="3 4" key="1">
    <citation type="submission" date="2024-03" db="EMBL/GenBank/DDBJ databases">
        <title>Chitinophaga caseinilytica sp. nov., a casein hydrolysing bacterium isolated from forest soil.</title>
        <authorList>
            <person name="Lee D.S."/>
            <person name="Han D.M."/>
            <person name="Baek J.H."/>
            <person name="Choi D.G."/>
            <person name="Jeon J.H."/>
            <person name="Jeon C.O."/>
        </authorList>
    </citation>
    <scope>NUCLEOTIDE SEQUENCE [LARGE SCALE GENOMIC DNA]</scope>
    <source>
        <strain evidence="3 4">KACC 19118</strain>
    </source>
</reference>
<dbReference type="Gene3D" id="1.25.40.20">
    <property type="entry name" value="Ankyrin repeat-containing domain"/>
    <property type="match status" value="1"/>
</dbReference>
<dbReference type="PROSITE" id="PS50088">
    <property type="entry name" value="ANK_REPEAT"/>
    <property type="match status" value="1"/>
</dbReference>
<evidence type="ECO:0000313" key="3">
    <source>
        <dbReference type="EMBL" id="WZN49061.1"/>
    </source>
</evidence>
<dbReference type="Proteomes" id="UP001449657">
    <property type="component" value="Chromosome"/>
</dbReference>
<accession>A0ABZ2ZEA8</accession>
<gene>
    <name evidence="3" type="ORF">WJU22_12860</name>
</gene>
<dbReference type="Pfam" id="PF10077">
    <property type="entry name" value="DUF2314"/>
    <property type="match status" value="1"/>
</dbReference>
<evidence type="ECO:0000256" key="1">
    <source>
        <dbReference type="PROSITE-ProRule" id="PRU00023"/>
    </source>
</evidence>
<dbReference type="Pfam" id="PF00023">
    <property type="entry name" value="Ank"/>
    <property type="match status" value="1"/>
</dbReference>
<dbReference type="EMBL" id="CP150096">
    <property type="protein sequence ID" value="WZN49061.1"/>
    <property type="molecule type" value="Genomic_DNA"/>
</dbReference>
<proteinExistence type="predicted"/>
<protein>
    <submittedName>
        <fullName evidence="3">DUF2314 domain-containing protein</fullName>
    </submittedName>
</protein>
<dbReference type="PROSITE" id="PS50297">
    <property type="entry name" value="ANK_REP_REGION"/>
    <property type="match status" value="1"/>
</dbReference>
<dbReference type="SUPFAM" id="SSF48403">
    <property type="entry name" value="Ankyrin repeat"/>
    <property type="match status" value="1"/>
</dbReference>
<dbReference type="InterPro" id="IPR036770">
    <property type="entry name" value="Ankyrin_rpt-contain_sf"/>
</dbReference>
<dbReference type="InterPro" id="IPR018756">
    <property type="entry name" value="DUF2314"/>
</dbReference>
<feature type="repeat" description="ANK" evidence="1">
    <location>
        <begin position="330"/>
        <end position="362"/>
    </location>
</feature>
<sequence>MEYTITHLDPLFTAGNGKKLTQYRDAGCLPATVTSDESLIRHVLQQLTALHPVLAAVLDAELLAGNRVRSVFSWPEGPFCVSLLRPFKKRYKGAKLERSLGKDPHYGPASPAIEQYSSPLAPGQYLAAEKNDTRMSDNIFYTNGDSPVMLQAIAKAQETFKYCWRELSWEARRIVPALDLAYVKIAFVQPSGVPGKPKVEYMWVADIGFDGDLIYGTLINSPGIVNNVAKGDAVEAPLNQLCDWLFASNDTPYGGFSIQVLRSEMDDEERDAHDEAWGLDFAEPDTVFVVRDEETDPAAQEEHPMSINMKDSLRDFLQKNPAEAGKADEEGFTMLHREAIAGNRSTVEALLQAGADKSARTRSGKTALDFARQLNWQHLLPLLQPA</sequence>
<evidence type="ECO:0000313" key="4">
    <source>
        <dbReference type="Proteomes" id="UP001449657"/>
    </source>
</evidence>
<organism evidence="3 4">
    <name type="scientific">Chitinophaga caseinilytica</name>
    <dbReference type="NCBI Taxonomy" id="2267521"/>
    <lineage>
        <taxon>Bacteria</taxon>
        <taxon>Pseudomonadati</taxon>
        <taxon>Bacteroidota</taxon>
        <taxon>Chitinophagia</taxon>
        <taxon>Chitinophagales</taxon>
        <taxon>Chitinophagaceae</taxon>
        <taxon>Chitinophaga</taxon>
    </lineage>
</organism>